<proteinExistence type="predicted"/>
<name>A0A382JFY5_9ZZZZ</name>
<evidence type="ECO:0000256" key="1">
    <source>
        <dbReference type="ARBA" id="ARBA00022729"/>
    </source>
</evidence>
<dbReference type="AlphaFoldDB" id="A0A382JFY5"/>
<evidence type="ECO:0008006" key="3">
    <source>
        <dbReference type="Google" id="ProtNLM"/>
    </source>
</evidence>
<dbReference type="InterPro" id="IPR013517">
    <property type="entry name" value="FG-GAP"/>
</dbReference>
<organism evidence="2">
    <name type="scientific">marine metagenome</name>
    <dbReference type="NCBI Taxonomy" id="408172"/>
    <lineage>
        <taxon>unclassified sequences</taxon>
        <taxon>metagenomes</taxon>
        <taxon>ecological metagenomes</taxon>
    </lineage>
</organism>
<dbReference type="PANTHER" id="PTHR44103:SF1">
    <property type="entry name" value="PROPROTEIN CONVERTASE P"/>
    <property type="match status" value="1"/>
</dbReference>
<gene>
    <name evidence="2" type="ORF">METZ01_LOCUS263610</name>
</gene>
<feature type="non-terminal residue" evidence="2">
    <location>
        <position position="118"/>
    </location>
</feature>
<dbReference type="Gene3D" id="2.130.10.130">
    <property type="entry name" value="Integrin alpha, N-terminal"/>
    <property type="match status" value="1"/>
</dbReference>
<sequence length="118" mass="12718">MRTKNLATLFLIYVMASGSMLWATHTGFTESAISTSADGAWSVYTADVDGDGDMDVLSASYNDDKIAWYENNGSESFTEHAISTSADKARSVHAADVDGDGDMDVLSASQNDDKIAWY</sequence>
<dbReference type="InterPro" id="IPR028994">
    <property type="entry name" value="Integrin_alpha_N"/>
</dbReference>
<dbReference type="EMBL" id="UINC01073981">
    <property type="protein sequence ID" value="SVC10756.1"/>
    <property type="molecule type" value="Genomic_DNA"/>
</dbReference>
<protein>
    <recommendedName>
        <fullName evidence="3">VCBS repeat-containing protein</fullName>
    </recommendedName>
</protein>
<reference evidence="2" key="1">
    <citation type="submission" date="2018-05" db="EMBL/GenBank/DDBJ databases">
        <authorList>
            <person name="Lanie J.A."/>
            <person name="Ng W.-L."/>
            <person name="Kazmierczak K.M."/>
            <person name="Andrzejewski T.M."/>
            <person name="Davidsen T.M."/>
            <person name="Wayne K.J."/>
            <person name="Tettelin H."/>
            <person name="Glass J.I."/>
            <person name="Rusch D."/>
            <person name="Podicherti R."/>
            <person name="Tsui H.-C.T."/>
            <person name="Winkler M.E."/>
        </authorList>
    </citation>
    <scope>NUCLEOTIDE SEQUENCE</scope>
</reference>
<evidence type="ECO:0000313" key="2">
    <source>
        <dbReference type="EMBL" id="SVC10756.1"/>
    </source>
</evidence>
<dbReference type="SUPFAM" id="SSF69318">
    <property type="entry name" value="Integrin alpha N-terminal domain"/>
    <property type="match status" value="1"/>
</dbReference>
<keyword evidence="1" id="KW-0732">Signal</keyword>
<accession>A0A382JFY5</accession>
<dbReference type="Pfam" id="PF13517">
    <property type="entry name" value="FG-GAP_3"/>
    <property type="match status" value="1"/>
</dbReference>
<dbReference type="PANTHER" id="PTHR44103">
    <property type="entry name" value="PROPROTEIN CONVERTASE P"/>
    <property type="match status" value="1"/>
</dbReference>